<gene>
    <name evidence="2" type="ORF">KIN20_013863</name>
</gene>
<dbReference type="EMBL" id="JAHQIW010002738">
    <property type="protein sequence ID" value="KAJ1356195.1"/>
    <property type="molecule type" value="Genomic_DNA"/>
</dbReference>
<evidence type="ECO:0000259" key="1">
    <source>
        <dbReference type="PROSITE" id="PS50195"/>
    </source>
</evidence>
<proteinExistence type="predicted"/>
<dbReference type="PROSITE" id="PS50195">
    <property type="entry name" value="PX"/>
    <property type="match status" value="1"/>
</dbReference>
<dbReference type="Pfam" id="PF00787">
    <property type="entry name" value="PX"/>
    <property type="match status" value="1"/>
</dbReference>
<dbReference type="SUPFAM" id="SSF64268">
    <property type="entry name" value="PX domain"/>
    <property type="match status" value="1"/>
</dbReference>
<keyword evidence="3" id="KW-1185">Reference proteome</keyword>
<evidence type="ECO:0000313" key="3">
    <source>
        <dbReference type="Proteomes" id="UP001196413"/>
    </source>
</evidence>
<reference evidence="2" key="1">
    <citation type="submission" date="2021-06" db="EMBL/GenBank/DDBJ databases">
        <title>Parelaphostrongylus tenuis whole genome reference sequence.</title>
        <authorList>
            <person name="Garwood T.J."/>
            <person name="Larsen P.A."/>
            <person name="Fountain-Jones N.M."/>
            <person name="Garbe J.R."/>
            <person name="Macchietto M.G."/>
            <person name="Kania S.A."/>
            <person name="Gerhold R.W."/>
            <person name="Richards J.E."/>
            <person name="Wolf T.M."/>
        </authorList>
    </citation>
    <scope>NUCLEOTIDE SEQUENCE</scope>
    <source>
        <strain evidence="2">MNPRO001-30</strain>
        <tissue evidence="2">Meninges</tissue>
    </source>
</reference>
<dbReference type="PANTHER" id="PTHR22775">
    <property type="entry name" value="SORTING NEXIN"/>
    <property type="match status" value="1"/>
</dbReference>
<accession>A0AAD5ME56</accession>
<organism evidence="2 3">
    <name type="scientific">Parelaphostrongylus tenuis</name>
    <name type="common">Meningeal worm</name>
    <dbReference type="NCBI Taxonomy" id="148309"/>
    <lineage>
        <taxon>Eukaryota</taxon>
        <taxon>Metazoa</taxon>
        <taxon>Ecdysozoa</taxon>
        <taxon>Nematoda</taxon>
        <taxon>Chromadorea</taxon>
        <taxon>Rhabditida</taxon>
        <taxon>Rhabditina</taxon>
        <taxon>Rhabditomorpha</taxon>
        <taxon>Strongyloidea</taxon>
        <taxon>Metastrongylidae</taxon>
        <taxon>Parelaphostrongylus</taxon>
    </lineage>
</organism>
<feature type="domain" description="PX" evidence="1">
    <location>
        <begin position="34"/>
        <end position="205"/>
    </location>
</feature>
<dbReference type="InterPro" id="IPR036871">
    <property type="entry name" value="PX_dom_sf"/>
</dbReference>
<sequence>MDEDEATSSSVAEASRPPQPVLIIDKETRNINQWKVNISRIAPMRETSTGRTVYVYVIDVERTEAKENETKRWCIYRRFIEFYVLEMKLLEFHGDSLRFTMLPPKKTPMSRNRAFLEQTSSSFPAIPIFSLQTGMVSCYLHLQIRFNLLLSDLNPWKVVKKMPGKLSREKGQHLRPFLLTVLANTLYTQERMEFREKFEVSDLSSLSSLSVTGDNTHSSFYNPLFGNNCYGCKIADEHDNNNSQLSRSFMDGVSVLFFSLFSHVAQWKLNILSALRMLCRDTIDNLLLLLLKRAYWTIFNEENFVTITRLIQSAIFCSDGSLPSDQEKSLREELATRRALEFFQDEDSIMVA</sequence>
<dbReference type="Gene3D" id="3.30.1520.10">
    <property type="entry name" value="Phox-like domain"/>
    <property type="match status" value="1"/>
</dbReference>
<dbReference type="GO" id="GO:0097352">
    <property type="term" value="P:autophagosome maturation"/>
    <property type="evidence" value="ECO:0007669"/>
    <property type="project" value="TreeGrafter"/>
</dbReference>
<evidence type="ECO:0000313" key="2">
    <source>
        <dbReference type="EMBL" id="KAJ1356195.1"/>
    </source>
</evidence>
<dbReference type="PANTHER" id="PTHR22775:SF44">
    <property type="entry name" value="SORTING NEXIN-14"/>
    <property type="match status" value="1"/>
</dbReference>
<dbReference type="AlphaFoldDB" id="A0AAD5ME56"/>
<dbReference type="GO" id="GO:0035091">
    <property type="term" value="F:phosphatidylinositol binding"/>
    <property type="evidence" value="ECO:0007669"/>
    <property type="project" value="InterPro"/>
</dbReference>
<name>A0AAD5ME56_PARTN</name>
<dbReference type="Proteomes" id="UP001196413">
    <property type="component" value="Unassembled WGS sequence"/>
</dbReference>
<protein>
    <recommendedName>
        <fullName evidence="1">PX domain-containing protein</fullName>
    </recommendedName>
</protein>
<dbReference type="GO" id="GO:0005770">
    <property type="term" value="C:late endosome"/>
    <property type="evidence" value="ECO:0007669"/>
    <property type="project" value="TreeGrafter"/>
</dbReference>
<comment type="caution">
    <text evidence="2">The sequence shown here is derived from an EMBL/GenBank/DDBJ whole genome shotgun (WGS) entry which is preliminary data.</text>
</comment>
<dbReference type="InterPro" id="IPR001683">
    <property type="entry name" value="PX_dom"/>
</dbReference>